<sequence>MTEETMGWDQNWKMIFVLHLQSGEKGMYTGRPPQIPSKNCQNPYREHTWGASQQFTTIIQRALPAWTSCLQLIPPKPPDESWITIQTDRCFLEPRKSYDCCMKLPSFMMVQLFCPGLPQLLLLLRFMKKPKQSSRQSLSFMTMAGQSS</sequence>
<keyword evidence="2" id="KW-1185">Reference proteome</keyword>
<dbReference type="Proteomes" id="UP000233551">
    <property type="component" value="Unassembled WGS sequence"/>
</dbReference>
<dbReference type="EMBL" id="PGOL01001168">
    <property type="protein sequence ID" value="PKI60368.1"/>
    <property type="molecule type" value="Genomic_DNA"/>
</dbReference>
<organism evidence="1 2">
    <name type="scientific">Punica granatum</name>
    <name type="common">Pomegranate</name>
    <dbReference type="NCBI Taxonomy" id="22663"/>
    <lineage>
        <taxon>Eukaryota</taxon>
        <taxon>Viridiplantae</taxon>
        <taxon>Streptophyta</taxon>
        <taxon>Embryophyta</taxon>
        <taxon>Tracheophyta</taxon>
        <taxon>Spermatophyta</taxon>
        <taxon>Magnoliopsida</taxon>
        <taxon>eudicotyledons</taxon>
        <taxon>Gunneridae</taxon>
        <taxon>Pentapetalae</taxon>
        <taxon>rosids</taxon>
        <taxon>malvids</taxon>
        <taxon>Myrtales</taxon>
        <taxon>Lythraceae</taxon>
        <taxon>Punica</taxon>
    </lineage>
</organism>
<dbReference type="AlphaFoldDB" id="A0A2I0JVM5"/>
<proteinExistence type="predicted"/>
<reference evidence="1 2" key="1">
    <citation type="submission" date="2017-11" db="EMBL/GenBank/DDBJ databases">
        <title>De-novo sequencing of pomegranate (Punica granatum L.) genome.</title>
        <authorList>
            <person name="Akparov Z."/>
            <person name="Amiraslanov A."/>
            <person name="Hajiyeva S."/>
            <person name="Abbasov M."/>
            <person name="Kaur K."/>
            <person name="Hamwieh A."/>
            <person name="Solovyev V."/>
            <person name="Salamov A."/>
            <person name="Braich B."/>
            <person name="Kosarev P."/>
            <person name="Mahmoud A."/>
            <person name="Hajiyev E."/>
            <person name="Babayeva S."/>
            <person name="Izzatullayeva V."/>
            <person name="Mammadov A."/>
            <person name="Mammadov A."/>
            <person name="Sharifova S."/>
            <person name="Ojaghi J."/>
            <person name="Eynullazada K."/>
            <person name="Bayramov B."/>
            <person name="Abdulazimova A."/>
            <person name="Shahmuradov I."/>
        </authorList>
    </citation>
    <scope>NUCLEOTIDE SEQUENCE [LARGE SCALE GENOMIC DNA]</scope>
    <source>
        <strain evidence="2">cv. AG2017</strain>
        <tissue evidence="1">Leaf</tissue>
    </source>
</reference>
<name>A0A2I0JVM5_PUNGR</name>
<accession>A0A2I0JVM5</accession>
<evidence type="ECO:0000313" key="1">
    <source>
        <dbReference type="EMBL" id="PKI60368.1"/>
    </source>
</evidence>
<protein>
    <submittedName>
        <fullName evidence="1">Uncharacterized protein</fullName>
    </submittedName>
</protein>
<gene>
    <name evidence="1" type="ORF">CRG98_019304</name>
</gene>
<comment type="caution">
    <text evidence="1">The sequence shown here is derived from an EMBL/GenBank/DDBJ whole genome shotgun (WGS) entry which is preliminary data.</text>
</comment>
<evidence type="ECO:0000313" key="2">
    <source>
        <dbReference type="Proteomes" id="UP000233551"/>
    </source>
</evidence>